<evidence type="ECO:0000313" key="1">
    <source>
        <dbReference type="EMBL" id="CUS56807.1"/>
    </source>
</evidence>
<gene>
    <name evidence="1" type="ORF">MGWOODY_Hyp2208</name>
</gene>
<sequence length="41" mass="4218">MEFQAPECSGALCGVTARKATGLRQLDAGREPDIPALAGLC</sequence>
<dbReference type="AlphaFoldDB" id="A0A160U121"/>
<proteinExistence type="predicted"/>
<organism evidence="1">
    <name type="scientific">hydrothermal vent metagenome</name>
    <dbReference type="NCBI Taxonomy" id="652676"/>
    <lineage>
        <taxon>unclassified sequences</taxon>
        <taxon>metagenomes</taxon>
        <taxon>ecological metagenomes</taxon>
    </lineage>
</organism>
<protein>
    <submittedName>
        <fullName evidence="1">Uncharacterized protein</fullName>
    </submittedName>
</protein>
<reference evidence="1" key="1">
    <citation type="submission" date="2015-10" db="EMBL/GenBank/DDBJ databases">
        <authorList>
            <person name="Gilbert D.G."/>
        </authorList>
    </citation>
    <scope>NUCLEOTIDE SEQUENCE</scope>
</reference>
<dbReference type="EMBL" id="CZQD01000032">
    <property type="protein sequence ID" value="CUS56807.1"/>
    <property type="molecule type" value="Genomic_DNA"/>
</dbReference>
<name>A0A160U121_9ZZZZ</name>
<accession>A0A160U121</accession>